<evidence type="ECO:0000313" key="1">
    <source>
        <dbReference type="EMBL" id="OCA73715.1"/>
    </source>
</evidence>
<accession>A0A1B8ZQ36</accession>
<dbReference type="OrthoDB" id="675334at2"/>
<protein>
    <submittedName>
        <fullName evidence="1">Uncharacterized protein</fullName>
    </submittedName>
</protein>
<proteinExistence type="predicted"/>
<comment type="caution">
    <text evidence="1">The sequence shown here is derived from an EMBL/GenBank/DDBJ whole genome shotgun (WGS) entry which is preliminary data.</text>
</comment>
<dbReference type="Proteomes" id="UP000093432">
    <property type="component" value="Unassembled WGS sequence"/>
</dbReference>
<organism evidence="1 2">
    <name type="scientific">Chryseobacterium arthrosphaerae</name>
    <dbReference type="NCBI Taxonomy" id="651561"/>
    <lineage>
        <taxon>Bacteria</taxon>
        <taxon>Pseudomonadati</taxon>
        <taxon>Bacteroidota</taxon>
        <taxon>Flavobacteriia</taxon>
        <taxon>Flavobacteriales</taxon>
        <taxon>Weeksellaceae</taxon>
        <taxon>Chryseobacterium group</taxon>
        <taxon>Chryseobacterium</taxon>
    </lineage>
</organism>
<sequence>MSYNIQIFRIETKEREQKLKSEDFFENDENLVPFTDQQFQELKERLLQYGYHLTKEDEYGLHFNHEDEDYGMVLLTSHGLYFSAGWNHNSIFEIGMIASEFTDSGEFAKYDPQNGEWEEV</sequence>
<gene>
    <name evidence="1" type="ORF">BBI00_04865</name>
</gene>
<dbReference type="RefSeq" id="WP_065397714.1">
    <property type="nucleotide sequence ID" value="NZ_MAYG01000001.1"/>
</dbReference>
<dbReference type="EMBL" id="MAYG01000001">
    <property type="protein sequence ID" value="OCA73715.1"/>
    <property type="molecule type" value="Genomic_DNA"/>
</dbReference>
<name>A0A1B8ZQ36_9FLAO</name>
<reference evidence="2" key="1">
    <citation type="submission" date="2016-07" db="EMBL/GenBank/DDBJ databases">
        <authorList>
            <person name="Florea S."/>
            <person name="Webb J.S."/>
            <person name="Jaromczyk J."/>
            <person name="Schardl C.L."/>
        </authorList>
    </citation>
    <scope>NUCLEOTIDE SEQUENCE [LARGE SCALE GENOMIC DNA]</scope>
    <source>
        <strain evidence="2">CC-VM-7</strain>
    </source>
</reference>
<evidence type="ECO:0000313" key="2">
    <source>
        <dbReference type="Proteomes" id="UP000093432"/>
    </source>
</evidence>
<dbReference type="AlphaFoldDB" id="A0A1B8ZQ36"/>